<dbReference type="PRINTS" id="PR00463">
    <property type="entry name" value="EP450I"/>
</dbReference>
<dbReference type="InParanoid" id="A0A2J6SW80"/>
<dbReference type="SUPFAM" id="SSF48264">
    <property type="entry name" value="Cytochrome P450"/>
    <property type="match status" value="1"/>
</dbReference>
<evidence type="ECO:0000256" key="5">
    <source>
        <dbReference type="ARBA" id="ARBA00023033"/>
    </source>
</evidence>
<feature type="binding site" description="axial binding residue" evidence="6">
    <location>
        <position position="444"/>
    </location>
    <ligand>
        <name>heme</name>
        <dbReference type="ChEBI" id="CHEBI:30413"/>
    </ligand>
    <ligandPart>
        <name>Fe</name>
        <dbReference type="ChEBI" id="CHEBI:18248"/>
    </ligandPart>
</feature>
<dbReference type="GeneID" id="36589206"/>
<keyword evidence="5" id="KW-0503">Monooxygenase</keyword>
<accession>A0A2J6SW80</accession>
<dbReference type="Gene3D" id="1.10.630.10">
    <property type="entry name" value="Cytochrome P450"/>
    <property type="match status" value="1"/>
</dbReference>
<dbReference type="OrthoDB" id="1055148at2759"/>
<dbReference type="GO" id="GO:0016705">
    <property type="term" value="F:oxidoreductase activity, acting on paired donors, with incorporation or reduction of molecular oxygen"/>
    <property type="evidence" value="ECO:0007669"/>
    <property type="project" value="InterPro"/>
</dbReference>
<dbReference type="PANTHER" id="PTHR46300:SF2">
    <property type="entry name" value="CYTOCHROME P450 MONOOXYGENASE ALNH-RELATED"/>
    <property type="match status" value="1"/>
</dbReference>
<name>A0A2J6SW80_9HELO</name>
<gene>
    <name evidence="8" type="ORF">K444DRAFT_617447</name>
</gene>
<dbReference type="GO" id="GO:0005506">
    <property type="term" value="F:iron ion binding"/>
    <property type="evidence" value="ECO:0007669"/>
    <property type="project" value="InterPro"/>
</dbReference>
<evidence type="ECO:0000313" key="8">
    <source>
        <dbReference type="EMBL" id="PMD55016.1"/>
    </source>
</evidence>
<dbReference type="AlphaFoldDB" id="A0A2J6SW80"/>
<feature type="transmembrane region" description="Helical" evidence="7">
    <location>
        <begin position="6"/>
        <end position="22"/>
    </location>
</feature>
<keyword evidence="9" id="KW-1185">Reference proteome</keyword>
<keyword evidence="3" id="KW-0560">Oxidoreductase</keyword>
<dbReference type="InterPro" id="IPR001128">
    <property type="entry name" value="Cyt_P450"/>
</dbReference>
<keyword evidence="6" id="KW-0349">Heme</keyword>
<keyword evidence="2 6" id="KW-0479">Metal-binding</keyword>
<evidence type="ECO:0000256" key="6">
    <source>
        <dbReference type="PIRSR" id="PIRSR602401-1"/>
    </source>
</evidence>
<evidence type="ECO:0000256" key="1">
    <source>
        <dbReference type="ARBA" id="ARBA00010617"/>
    </source>
</evidence>
<comment type="similarity">
    <text evidence="1">Belongs to the cytochrome P450 family.</text>
</comment>
<dbReference type="InterPro" id="IPR036396">
    <property type="entry name" value="Cyt_P450_sf"/>
</dbReference>
<evidence type="ECO:0000256" key="2">
    <source>
        <dbReference type="ARBA" id="ARBA00022723"/>
    </source>
</evidence>
<keyword evidence="4 6" id="KW-0408">Iron</keyword>
<evidence type="ECO:0000256" key="7">
    <source>
        <dbReference type="SAM" id="Phobius"/>
    </source>
</evidence>
<dbReference type="STRING" id="1095630.A0A2J6SW80"/>
<reference evidence="8 9" key="1">
    <citation type="submission" date="2016-04" db="EMBL/GenBank/DDBJ databases">
        <title>A degradative enzymes factory behind the ericoid mycorrhizal symbiosis.</title>
        <authorList>
            <consortium name="DOE Joint Genome Institute"/>
            <person name="Martino E."/>
            <person name="Morin E."/>
            <person name="Grelet G."/>
            <person name="Kuo A."/>
            <person name="Kohler A."/>
            <person name="Daghino S."/>
            <person name="Barry K."/>
            <person name="Choi C."/>
            <person name="Cichocki N."/>
            <person name="Clum A."/>
            <person name="Copeland A."/>
            <person name="Hainaut M."/>
            <person name="Haridas S."/>
            <person name="Labutti K."/>
            <person name="Lindquist E."/>
            <person name="Lipzen A."/>
            <person name="Khouja H.-R."/>
            <person name="Murat C."/>
            <person name="Ohm R."/>
            <person name="Olson A."/>
            <person name="Spatafora J."/>
            <person name="Veneault-Fourrey C."/>
            <person name="Henrissat B."/>
            <person name="Grigoriev I."/>
            <person name="Martin F."/>
            <person name="Perotto S."/>
        </authorList>
    </citation>
    <scope>NUCLEOTIDE SEQUENCE [LARGE SCALE GENOMIC DNA]</scope>
    <source>
        <strain evidence="8 9">E</strain>
    </source>
</reference>
<dbReference type="GO" id="GO:0004497">
    <property type="term" value="F:monooxygenase activity"/>
    <property type="evidence" value="ECO:0007669"/>
    <property type="project" value="UniProtKB-KW"/>
</dbReference>
<dbReference type="Proteomes" id="UP000235371">
    <property type="component" value="Unassembled WGS sequence"/>
</dbReference>
<dbReference type="EMBL" id="KZ613856">
    <property type="protein sequence ID" value="PMD55016.1"/>
    <property type="molecule type" value="Genomic_DNA"/>
</dbReference>
<evidence type="ECO:0000313" key="9">
    <source>
        <dbReference type="Proteomes" id="UP000235371"/>
    </source>
</evidence>
<comment type="cofactor">
    <cofactor evidence="6">
        <name>heme</name>
        <dbReference type="ChEBI" id="CHEBI:30413"/>
    </cofactor>
</comment>
<evidence type="ECO:0000256" key="4">
    <source>
        <dbReference type="ARBA" id="ARBA00023004"/>
    </source>
</evidence>
<sequence>MSLYNFSLAFYAGLVAVILLALQKYFKIGHRPANYPPGPPTLPFIGNLHQIPQKNRHLQFEKWARQYGPVYSLILGAKVMIVLNSDLAVKDLLDKRGAIYSSRPDIYIGQNILSGGLRVLFMPNHGVWTMVHKLARRILNVTVARTYVPYQDLENKAMLLGVLESPSDFINHLRRYTASLTTQMTFGFRTVSMHDERFKEAFYIFDRSGEMIGSRTAALFDLLPILRYLPDFLAPIKKEGREIHRRELKLFRGLFLNAKTGLQDGTAKPCVCVDLVQMQREEKFSDNLAGYISGSLLQAGSETTATILVAFVQAMVIFPEVAKAAQEELDRVCGDRMPDLNNVPDLPYIRACAKESLRWMPGFMLGIPHAVTQDDSYMGYLIPKGSAVILNVWAIHNDPQRHPNPRQFNPLRYIDDHHTSIDSSNNPDVSKRDHFVFGAGRRKCQGMHIADRSIFLAISRLLWAFNFHRAVDGETGKEIVPDMDSFADGMMMIPKPFAANIHPRSAAKAEKVKQEWDQMLEMLDENQQWKEVPEGLVWKDEQVSQ</sequence>
<dbReference type="CDD" id="cd11065">
    <property type="entry name" value="CYP64-like"/>
    <property type="match status" value="1"/>
</dbReference>
<evidence type="ECO:0000256" key="3">
    <source>
        <dbReference type="ARBA" id="ARBA00023002"/>
    </source>
</evidence>
<dbReference type="InterPro" id="IPR050364">
    <property type="entry name" value="Cytochrome_P450_fung"/>
</dbReference>
<dbReference type="GO" id="GO:0020037">
    <property type="term" value="F:heme binding"/>
    <property type="evidence" value="ECO:0007669"/>
    <property type="project" value="InterPro"/>
</dbReference>
<dbReference type="InterPro" id="IPR002401">
    <property type="entry name" value="Cyt_P450_E_grp-I"/>
</dbReference>
<keyword evidence="7" id="KW-0812">Transmembrane</keyword>
<dbReference type="Pfam" id="PF00067">
    <property type="entry name" value="p450"/>
    <property type="match status" value="1"/>
</dbReference>
<protein>
    <submittedName>
        <fullName evidence="8">Cytochrome P450</fullName>
    </submittedName>
</protein>
<keyword evidence="7" id="KW-1133">Transmembrane helix</keyword>
<organism evidence="8 9">
    <name type="scientific">Hyaloscypha bicolor E</name>
    <dbReference type="NCBI Taxonomy" id="1095630"/>
    <lineage>
        <taxon>Eukaryota</taxon>
        <taxon>Fungi</taxon>
        <taxon>Dikarya</taxon>
        <taxon>Ascomycota</taxon>
        <taxon>Pezizomycotina</taxon>
        <taxon>Leotiomycetes</taxon>
        <taxon>Helotiales</taxon>
        <taxon>Hyaloscyphaceae</taxon>
        <taxon>Hyaloscypha</taxon>
        <taxon>Hyaloscypha bicolor</taxon>
    </lineage>
</organism>
<dbReference type="RefSeq" id="XP_024731920.1">
    <property type="nucleotide sequence ID" value="XM_024881129.1"/>
</dbReference>
<proteinExistence type="inferred from homology"/>
<keyword evidence="7" id="KW-0472">Membrane</keyword>
<dbReference type="PANTHER" id="PTHR46300">
    <property type="entry name" value="P450, PUTATIVE (EUROFUNG)-RELATED-RELATED"/>
    <property type="match status" value="1"/>
</dbReference>